<name>A0ABP6EU37_9ACTN</name>
<feature type="compositionally biased region" description="Polar residues" evidence="3">
    <location>
        <begin position="319"/>
        <end position="348"/>
    </location>
</feature>
<comment type="caution">
    <text evidence="4">The sequence shown here is derived from an EMBL/GenBank/DDBJ whole genome shotgun (WGS) entry which is preliminary data.</text>
</comment>
<evidence type="ECO:0000313" key="4">
    <source>
        <dbReference type="EMBL" id="GAA2676694.1"/>
    </source>
</evidence>
<keyword evidence="1 2" id="KW-0238">DNA-binding</keyword>
<dbReference type="Proteomes" id="UP001501666">
    <property type="component" value="Unassembled WGS sequence"/>
</dbReference>
<evidence type="ECO:0000256" key="2">
    <source>
        <dbReference type="PROSITE-ProRule" id="PRU00252"/>
    </source>
</evidence>
<gene>
    <name evidence="4" type="ORF">GCM10010412_058960</name>
</gene>
<feature type="region of interest" description="Disordered" evidence="3">
    <location>
        <begin position="194"/>
        <end position="227"/>
    </location>
</feature>
<feature type="compositionally biased region" description="Low complexity" evidence="3">
    <location>
        <begin position="294"/>
        <end position="311"/>
    </location>
</feature>
<sequence length="399" mass="40922">MDRNDVTLVGRLSASPDERAMPSGDTLTKWRVIVRRRPLVRRGGFVDTIQCVTFDAEVAAMVKAMRPRDPMEIRGALRCRIYGPPSAKSWRYEVEVHAVALVAMQPSANPPATTEKLTAGADRPAAPVLLMPSTPKPRTEAEIPSEPLPVANVAPGPRAASDMALEPGASLDVAPACRPRVDVAPALRPSVDVASEPLPGADVASEPRAAVDAAPEPGSTPDVTPACRSSVDVASEPFLGADATSELCSSGATVTSAADLTGDLAKPHLTRPRLPAPYPPQAPGKGIQPEVDHTLSTSAAASALSPAVPTTGPMIEAGSAQSAATADRQVSTDGTSPVTPQPVSTAQAAGSEARRPTPTAGASPRAHPQDTATPDNPVKAPSDVAGTPPRPVAYLASTG</sequence>
<feature type="region of interest" description="Disordered" evidence="3">
    <location>
        <begin position="266"/>
        <end position="399"/>
    </location>
</feature>
<dbReference type="Pfam" id="PF00436">
    <property type="entry name" value="SSB"/>
    <property type="match status" value="1"/>
</dbReference>
<dbReference type="PROSITE" id="PS50935">
    <property type="entry name" value="SSB"/>
    <property type="match status" value="1"/>
</dbReference>
<evidence type="ECO:0000256" key="3">
    <source>
        <dbReference type="SAM" id="MobiDB-lite"/>
    </source>
</evidence>
<protein>
    <recommendedName>
        <fullName evidence="6">Single-stranded DNA-binding protein</fullName>
    </recommendedName>
</protein>
<dbReference type="EMBL" id="BAAATE010000018">
    <property type="protein sequence ID" value="GAA2676694.1"/>
    <property type="molecule type" value="Genomic_DNA"/>
</dbReference>
<dbReference type="SUPFAM" id="SSF50249">
    <property type="entry name" value="Nucleic acid-binding proteins"/>
    <property type="match status" value="1"/>
</dbReference>
<proteinExistence type="predicted"/>
<accession>A0ABP6EU37</accession>
<keyword evidence="5" id="KW-1185">Reference proteome</keyword>
<dbReference type="InterPro" id="IPR000424">
    <property type="entry name" value="Primosome_PriB/ssb"/>
</dbReference>
<evidence type="ECO:0000313" key="5">
    <source>
        <dbReference type="Proteomes" id="UP001501666"/>
    </source>
</evidence>
<dbReference type="InterPro" id="IPR012340">
    <property type="entry name" value="NA-bd_OB-fold"/>
</dbReference>
<organism evidence="4 5">
    <name type="scientific">Nonomuraea recticatena</name>
    <dbReference type="NCBI Taxonomy" id="46178"/>
    <lineage>
        <taxon>Bacteria</taxon>
        <taxon>Bacillati</taxon>
        <taxon>Actinomycetota</taxon>
        <taxon>Actinomycetes</taxon>
        <taxon>Streptosporangiales</taxon>
        <taxon>Streptosporangiaceae</taxon>
        <taxon>Nonomuraea</taxon>
    </lineage>
</organism>
<evidence type="ECO:0008006" key="6">
    <source>
        <dbReference type="Google" id="ProtNLM"/>
    </source>
</evidence>
<evidence type="ECO:0000256" key="1">
    <source>
        <dbReference type="ARBA" id="ARBA00023125"/>
    </source>
</evidence>
<dbReference type="Gene3D" id="2.40.50.140">
    <property type="entry name" value="Nucleic acid-binding proteins"/>
    <property type="match status" value="1"/>
</dbReference>
<reference evidence="5" key="1">
    <citation type="journal article" date="2019" name="Int. J. Syst. Evol. Microbiol.">
        <title>The Global Catalogue of Microorganisms (GCM) 10K type strain sequencing project: providing services to taxonomists for standard genome sequencing and annotation.</title>
        <authorList>
            <consortium name="The Broad Institute Genomics Platform"/>
            <consortium name="The Broad Institute Genome Sequencing Center for Infectious Disease"/>
            <person name="Wu L."/>
            <person name="Ma J."/>
        </authorList>
    </citation>
    <scope>NUCLEOTIDE SEQUENCE [LARGE SCALE GENOMIC DNA]</scope>
    <source>
        <strain evidence="5">JCM 6835</strain>
    </source>
</reference>